<keyword evidence="1" id="KW-0812">Transmembrane</keyword>
<evidence type="ECO:0000313" key="3">
    <source>
        <dbReference type="Proteomes" id="UP000176992"/>
    </source>
</evidence>
<feature type="transmembrane region" description="Helical" evidence="1">
    <location>
        <begin position="6"/>
        <end position="32"/>
    </location>
</feature>
<evidence type="ECO:0000256" key="1">
    <source>
        <dbReference type="SAM" id="Phobius"/>
    </source>
</evidence>
<proteinExistence type="predicted"/>
<sequence length="124" mass="14188">MSTTFQVIIAVSVAIIAFYFLLLTTLTIIAFLKLRAFQAYMQKLLKDKIDISLEHLKNITVSLEGLTSSTAGKINELTDVIPELRDKLKEIIDLLDLVQEKLRNPLLNFVSAIKVFSEKMNRWF</sequence>
<evidence type="ECO:0008006" key="4">
    <source>
        <dbReference type="Google" id="ProtNLM"/>
    </source>
</evidence>
<comment type="caution">
    <text evidence="2">The sequence shown here is derived from an EMBL/GenBank/DDBJ whole genome shotgun (WGS) entry which is preliminary data.</text>
</comment>
<reference evidence="2 3" key="1">
    <citation type="journal article" date="2016" name="Nat. Commun.">
        <title>Thousands of microbial genomes shed light on interconnected biogeochemical processes in an aquifer system.</title>
        <authorList>
            <person name="Anantharaman K."/>
            <person name="Brown C.T."/>
            <person name="Hug L.A."/>
            <person name="Sharon I."/>
            <person name="Castelle C.J."/>
            <person name="Probst A.J."/>
            <person name="Thomas B.C."/>
            <person name="Singh A."/>
            <person name="Wilkins M.J."/>
            <person name="Karaoz U."/>
            <person name="Brodie E.L."/>
            <person name="Williams K.H."/>
            <person name="Hubbard S.S."/>
            <person name="Banfield J.F."/>
        </authorList>
    </citation>
    <scope>NUCLEOTIDE SEQUENCE [LARGE SCALE GENOMIC DNA]</scope>
</reference>
<name>A0A1F5YEU1_9BACT</name>
<keyword evidence="1" id="KW-0472">Membrane</keyword>
<keyword evidence="1" id="KW-1133">Transmembrane helix</keyword>
<accession>A0A1F5YEU1</accession>
<protein>
    <recommendedName>
        <fullName evidence="4">DUF948 domain-containing protein</fullName>
    </recommendedName>
</protein>
<dbReference type="EMBL" id="MFIV01000067">
    <property type="protein sequence ID" value="OGF98707.1"/>
    <property type="molecule type" value="Genomic_DNA"/>
</dbReference>
<organism evidence="2 3">
    <name type="scientific">Candidatus Glassbacteria bacterium GWA2_58_10</name>
    <dbReference type="NCBI Taxonomy" id="1817865"/>
    <lineage>
        <taxon>Bacteria</taxon>
        <taxon>Candidatus Glassiibacteriota</taxon>
    </lineage>
</organism>
<dbReference type="Proteomes" id="UP000176992">
    <property type="component" value="Unassembled WGS sequence"/>
</dbReference>
<evidence type="ECO:0000313" key="2">
    <source>
        <dbReference type="EMBL" id="OGF98707.1"/>
    </source>
</evidence>
<dbReference type="AlphaFoldDB" id="A0A1F5YEU1"/>
<gene>
    <name evidence="2" type="ORF">A2Z86_03075</name>
</gene>